<gene>
    <name evidence="3" type="primary">gcdC</name>
    <name evidence="3" type="ORF">HRbin22_01016</name>
</gene>
<keyword evidence="3" id="KW-0456">Lyase</keyword>
<dbReference type="Proteomes" id="UP000236642">
    <property type="component" value="Unassembled WGS sequence"/>
</dbReference>
<dbReference type="Pfam" id="PF00364">
    <property type="entry name" value="Biotin_lipoyl"/>
    <property type="match status" value="1"/>
</dbReference>
<dbReference type="SUPFAM" id="SSF51230">
    <property type="entry name" value="Single hybrid motif"/>
    <property type="match status" value="1"/>
</dbReference>
<organism evidence="3 4">
    <name type="scientific">Candidatus Thermoflexus japonica</name>
    <dbReference type="NCBI Taxonomy" id="2035417"/>
    <lineage>
        <taxon>Bacteria</taxon>
        <taxon>Bacillati</taxon>
        <taxon>Chloroflexota</taxon>
        <taxon>Thermoflexia</taxon>
        <taxon>Thermoflexales</taxon>
        <taxon>Thermoflexaceae</taxon>
        <taxon>Thermoflexus</taxon>
    </lineage>
</organism>
<sequence length="165" mass="18780">MKYIATLNDKTFTIEINREDRILCDGVERAVDFRLIDQQHVYSLLLDNASYEALVQEREGEYWVFVRGYLFAVRVEDERERRLREASGERHGPSGEVAIKAPMPGLIVAVLVQEGQPVRKGEKLVLLESMKMQNEIRAPRDGTVKAVRVKPGQSAEQNQVLVVLS</sequence>
<proteinExistence type="predicted"/>
<dbReference type="InterPro" id="IPR050709">
    <property type="entry name" value="Biotin_Carboxyl_Carrier/Decarb"/>
</dbReference>
<dbReference type="PANTHER" id="PTHR45266:SF3">
    <property type="entry name" value="OXALOACETATE DECARBOXYLASE ALPHA CHAIN"/>
    <property type="match status" value="1"/>
</dbReference>
<dbReference type="GO" id="GO:0016829">
    <property type="term" value="F:lyase activity"/>
    <property type="evidence" value="ECO:0007669"/>
    <property type="project" value="UniProtKB-KW"/>
</dbReference>
<accession>A0A2H5Y5Q6</accession>
<name>A0A2H5Y5Q6_9CHLR</name>
<dbReference type="Gene3D" id="2.40.50.100">
    <property type="match status" value="1"/>
</dbReference>
<evidence type="ECO:0000313" key="3">
    <source>
        <dbReference type="EMBL" id="GBD08775.1"/>
    </source>
</evidence>
<dbReference type="CDD" id="cd06850">
    <property type="entry name" value="biotinyl_domain"/>
    <property type="match status" value="1"/>
</dbReference>
<dbReference type="EMBL" id="BEHY01000017">
    <property type="protein sequence ID" value="GBD08775.1"/>
    <property type="molecule type" value="Genomic_DNA"/>
</dbReference>
<protein>
    <submittedName>
        <fullName evidence="3">Glutaconyl-CoA decarboxylase subunit gamma</fullName>
        <ecNumber evidence="3">4.1.1.70</ecNumber>
    </submittedName>
</protein>
<dbReference type="InterPro" id="IPR000089">
    <property type="entry name" value="Biotin_lipoyl"/>
</dbReference>
<dbReference type="InterPro" id="IPR011053">
    <property type="entry name" value="Single_hybrid_motif"/>
</dbReference>
<dbReference type="PANTHER" id="PTHR45266">
    <property type="entry name" value="OXALOACETATE DECARBOXYLASE ALPHA CHAIN"/>
    <property type="match status" value="1"/>
</dbReference>
<dbReference type="AlphaFoldDB" id="A0A2H5Y5Q6"/>
<evidence type="ECO:0000313" key="4">
    <source>
        <dbReference type="Proteomes" id="UP000236642"/>
    </source>
</evidence>
<dbReference type="PROSITE" id="PS50968">
    <property type="entry name" value="BIOTINYL_LIPOYL"/>
    <property type="match status" value="1"/>
</dbReference>
<dbReference type="EC" id="4.1.1.70" evidence="3"/>
<reference evidence="4" key="1">
    <citation type="submission" date="2017-09" db="EMBL/GenBank/DDBJ databases">
        <title>Metaegenomics of thermophilic ammonia-oxidizing enrichment culture.</title>
        <authorList>
            <person name="Kato S."/>
            <person name="Suzuki K."/>
        </authorList>
    </citation>
    <scope>NUCLEOTIDE SEQUENCE [LARGE SCALE GENOMIC DNA]</scope>
</reference>
<dbReference type="FunFam" id="2.40.50.100:FF:000003">
    <property type="entry name" value="Acetyl-CoA carboxylase biotin carboxyl carrier protein"/>
    <property type="match status" value="1"/>
</dbReference>
<feature type="domain" description="Lipoyl-binding" evidence="2">
    <location>
        <begin position="87"/>
        <end position="165"/>
    </location>
</feature>
<evidence type="ECO:0000256" key="1">
    <source>
        <dbReference type="ARBA" id="ARBA00023267"/>
    </source>
</evidence>
<comment type="caution">
    <text evidence="3">The sequence shown here is derived from an EMBL/GenBank/DDBJ whole genome shotgun (WGS) entry which is preliminary data.</text>
</comment>
<keyword evidence="1" id="KW-0092">Biotin</keyword>
<evidence type="ECO:0000259" key="2">
    <source>
        <dbReference type="PROSITE" id="PS50968"/>
    </source>
</evidence>